<sequence length="154" mass="17558">MMNNKNRLIWSGIAIAIAAPLIAAGYLHVQRDSFSCEAYTTIIQGDAAIDLIMDYDFRQGKGHYQSSGEYSSPGKPIVRLSNKVEFDYWHEAGRIIMISSETNELPRKDFPFRNVIPDFYHLRERGVTFQVIPANASGYYFLYAGSPVFYCIRN</sequence>
<dbReference type="Proteomes" id="UP001248822">
    <property type="component" value="Unassembled WGS sequence"/>
</dbReference>
<proteinExistence type="predicted"/>
<dbReference type="RefSeq" id="WP_310826293.1">
    <property type="nucleotide sequence ID" value="NZ_JAQGEC010000009.1"/>
</dbReference>
<dbReference type="AlphaFoldDB" id="A0AAE4IVS6"/>
<evidence type="ECO:0000313" key="1">
    <source>
        <dbReference type="EMBL" id="MDR9890847.1"/>
    </source>
</evidence>
<evidence type="ECO:0000313" key="2">
    <source>
        <dbReference type="Proteomes" id="UP001248822"/>
    </source>
</evidence>
<comment type="caution">
    <text evidence="1">The sequence shown here is derived from an EMBL/GenBank/DDBJ whole genome shotgun (WGS) entry which is preliminary data.</text>
</comment>
<reference evidence="1" key="1">
    <citation type="submission" date="2022-12" db="EMBL/GenBank/DDBJ databases">
        <title>NDM-1 containing novel ST 2018 Pseudenterobacter timonensis.</title>
        <authorList>
            <person name="Halder G."/>
            <person name="Mandal S."/>
            <person name="Dutta S."/>
        </authorList>
    </citation>
    <scope>NUCLEOTIDE SEQUENCE</scope>
    <source>
        <strain evidence="1">CNCI147</strain>
    </source>
</reference>
<dbReference type="EMBL" id="JAQGEC010000009">
    <property type="protein sequence ID" value="MDR9890847.1"/>
    <property type="molecule type" value="Genomic_DNA"/>
</dbReference>
<protein>
    <submittedName>
        <fullName evidence="1">Uncharacterized protein</fullName>
    </submittedName>
</protein>
<name>A0AAE4IVS6_9ENTR</name>
<accession>A0AAE4IVS6</accession>
<organism evidence="1 2">
    <name type="scientific">Pseudenterobacter timonensis</name>
    <dbReference type="NCBI Taxonomy" id="1755099"/>
    <lineage>
        <taxon>Bacteria</taxon>
        <taxon>Pseudomonadati</taxon>
        <taxon>Pseudomonadota</taxon>
        <taxon>Gammaproteobacteria</taxon>
        <taxon>Enterobacterales</taxon>
        <taxon>Enterobacteriaceae</taxon>
        <taxon>Pseudenterobacter</taxon>
    </lineage>
</organism>
<gene>
    <name evidence="1" type="ORF">O7047_11465</name>
</gene>